<evidence type="ECO:0000256" key="2">
    <source>
        <dbReference type="SAM" id="Coils"/>
    </source>
</evidence>
<dbReference type="AlphaFoldDB" id="A0A4V3WQH3"/>
<dbReference type="PANTHER" id="PTHR33493">
    <property type="entry name" value="LATE EMBRYOGENESIS ABUNDANT PROTEIN 6-RELATED"/>
    <property type="match status" value="1"/>
</dbReference>
<comment type="caution">
    <text evidence="3">The sequence shown here is derived from an EMBL/GenBank/DDBJ whole genome shotgun (WGS) entry which is preliminary data.</text>
</comment>
<organism evidence="3 4">
    <name type="scientific">Camellia sinensis var. sinensis</name>
    <name type="common">China tea</name>
    <dbReference type="NCBI Taxonomy" id="542762"/>
    <lineage>
        <taxon>Eukaryota</taxon>
        <taxon>Viridiplantae</taxon>
        <taxon>Streptophyta</taxon>
        <taxon>Embryophyta</taxon>
        <taxon>Tracheophyta</taxon>
        <taxon>Spermatophyta</taxon>
        <taxon>Magnoliopsida</taxon>
        <taxon>eudicotyledons</taxon>
        <taxon>Gunneridae</taxon>
        <taxon>Pentapetalae</taxon>
        <taxon>asterids</taxon>
        <taxon>Ericales</taxon>
        <taxon>Theaceae</taxon>
        <taxon>Camellia</taxon>
    </lineage>
</organism>
<dbReference type="Proteomes" id="UP000306102">
    <property type="component" value="Unassembled WGS sequence"/>
</dbReference>
<proteinExistence type="inferred from homology"/>
<keyword evidence="4" id="KW-1185">Reference proteome</keyword>
<name>A0A4V3WQH3_CAMSN</name>
<keyword evidence="2" id="KW-0175">Coiled coil</keyword>
<evidence type="ECO:0000256" key="1">
    <source>
        <dbReference type="ARBA" id="ARBA00010975"/>
    </source>
</evidence>
<accession>A0A4V3WQH3</accession>
<dbReference type="InterPro" id="IPR005513">
    <property type="entry name" value="LEA_1"/>
</dbReference>
<evidence type="ECO:0000313" key="4">
    <source>
        <dbReference type="Proteomes" id="UP000306102"/>
    </source>
</evidence>
<dbReference type="GO" id="GO:0009793">
    <property type="term" value="P:embryo development ending in seed dormancy"/>
    <property type="evidence" value="ECO:0007669"/>
    <property type="project" value="InterPro"/>
</dbReference>
<feature type="coiled-coil region" evidence="2">
    <location>
        <begin position="27"/>
        <end position="70"/>
    </location>
</feature>
<reference evidence="3 4" key="1">
    <citation type="journal article" date="2018" name="Proc. Natl. Acad. Sci. U.S.A.">
        <title>Draft genome sequence of Camellia sinensis var. sinensis provides insights into the evolution of the tea genome and tea quality.</title>
        <authorList>
            <person name="Wei C."/>
            <person name="Yang H."/>
            <person name="Wang S."/>
            <person name="Zhao J."/>
            <person name="Liu C."/>
            <person name="Gao L."/>
            <person name="Xia E."/>
            <person name="Lu Y."/>
            <person name="Tai Y."/>
            <person name="She G."/>
            <person name="Sun J."/>
            <person name="Cao H."/>
            <person name="Tong W."/>
            <person name="Gao Q."/>
            <person name="Li Y."/>
            <person name="Deng W."/>
            <person name="Jiang X."/>
            <person name="Wang W."/>
            <person name="Chen Q."/>
            <person name="Zhang S."/>
            <person name="Li H."/>
            <person name="Wu J."/>
            <person name="Wang P."/>
            <person name="Li P."/>
            <person name="Shi C."/>
            <person name="Zheng F."/>
            <person name="Jian J."/>
            <person name="Huang B."/>
            <person name="Shan D."/>
            <person name="Shi M."/>
            <person name="Fang C."/>
            <person name="Yue Y."/>
            <person name="Li F."/>
            <person name="Li D."/>
            <person name="Wei S."/>
            <person name="Han B."/>
            <person name="Jiang C."/>
            <person name="Yin Y."/>
            <person name="Xia T."/>
            <person name="Zhang Z."/>
            <person name="Bennetzen J.L."/>
            <person name="Zhao S."/>
            <person name="Wan X."/>
        </authorList>
    </citation>
    <scope>NUCLEOTIDE SEQUENCE [LARGE SCALE GENOMIC DNA]</scope>
    <source>
        <strain evidence="4">cv. Shuchazao</strain>
        <tissue evidence="3">Leaf</tissue>
    </source>
</reference>
<dbReference type="PANTHER" id="PTHR33493:SF6">
    <property type="entry name" value="LATE EMBRYOGENESIS ABUNDANT PROTEIN 6"/>
    <property type="match status" value="1"/>
</dbReference>
<gene>
    <name evidence="3" type="ORF">TEA_025114</name>
</gene>
<dbReference type="EMBL" id="SDRB02002019">
    <property type="protein sequence ID" value="THG20287.1"/>
    <property type="molecule type" value="Genomic_DNA"/>
</dbReference>
<evidence type="ECO:0000313" key="3">
    <source>
        <dbReference type="EMBL" id="THG20287.1"/>
    </source>
</evidence>
<sequence>MHSAKEKVRNMASAAEEHVDIYKAKVEEKVEKAAARTKEEKDIAQELRKAKEAEAKMKLHEAKAEHAGDKLHAKHSHHHLCGDHNPTIVGAHGRHHHPVGTTAVPMAGTTNPTYPLGGHAPGHHNNTGTPKMVQYEYRVLTGCRYAYRYDDTRTGYTEYMSDTANTVGYAVSMVR</sequence>
<dbReference type="Pfam" id="PF03760">
    <property type="entry name" value="LEA_1"/>
    <property type="match status" value="1"/>
</dbReference>
<comment type="similarity">
    <text evidence="1">Belongs to the LEA type 1 family.</text>
</comment>
<protein>
    <submittedName>
        <fullName evidence="3">Uncharacterized protein</fullName>
    </submittedName>
</protein>